<organism evidence="2 3">
    <name type="scientific">Discostella pseudostelligera</name>
    <dbReference type="NCBI Taxonomy" id="259834"/>
    <lineage>
        <taxon>Eukaryota</taxon>
        <taxon>Sar</taxon>
        <taxon>Stramenopiles</taxon>
        <taxon>Ochrophyta</taxon>
        <taxon>Bacillariophyta</taxon>
        <taxon>Coscinodiscophyceae</taxon>
        <taxon>Thalassiosirophycidae</taxon>
        <taxon>Stephanodiscales</taxon>
        <taxon>Stephanodiscaceae</taxon>
        <taxon>Discostella</taxon>
    </lineage>
</organism>
<dbReference type="AlphaFoldDB" id="A0ABD3MQ32"/>
<keyword evidence="1" id="KW-0732">Signal</keyword>
<keyword evidence="3" id="KW-1185">Reference proteome</keyword>
<comment type="caution">
    <text evidence="2">The sequence shown here is derived from an EMBL/GenBank/DDBJ whole genome shotgun (WGS) entry which is preliminary data.</text>
</comment>
<dbReference type="Proteomes" id="UP001530293">
    <property type="component" value="Unassembled WGS sequence"/>
</dbReference>
<reference evidence="2 3" key="1">
    <citation type="submission" date="2024-10" db="EMBL/GenBank/DDBJ databases">
        <title>Updated reference genomes for cyclostephanoid diatoms.</title>
        <authorList>
            <person name="Roberts W.R."/>
            <person name="Alverson A.J."/>
        </authorList>
    </citation>
    <scope>NUCLEOTIDE SEQUENCE [LARGE SCALE GENOMIC DNA]</scope>
    <source>
        <strain evidence="2 3">AJA232-27</strain>
    </source>
</reference>
<dbReference type="EMBL" id="JALLBG020000095">
    <property type="protein sequence ID" value="KAL3765557.1"/>
    <property type="molecule type" value="Genomic_DNA"/>
</dbReference>
<evidence type="ECO:0000313" key="2">
    <source>
        <dbReference type="EMBL" id="KAL3765557.1"/>
    </source>
</evidence>
<protein>
    <submittedName>
        <fullName evidence="2">Uncharacterized protein</fullName>
    </submittedName>
</protein>
<feature type="chain" id="PRO_5044784428" evidence="1">
    <location>
        <begin position="19"/>
        <end position="123"/>
    </location>
</feature>
<sequence>MKWLSVLPLLNYLSPLLAFQPSVVSPVRTQMAKIVAMNFFPDNFARAEYCATHSGTCSLEELEELAEELNRFQHSDEGELQGRDDYEDTKKVYKILHTQKDIKHMMDDYVKCHHQETFDMSDV</sequence>
<proteinExistence type="predicted"/>
<evidence type="ECO:0000256" key="1">
    <source>
        <dbReference type="SAM" id="SignalP"/>
    </source>
</evidence>
<name>A0ABD3MQ32_9STRA</name>
<feature type="signal peptide" evidence="1">
    <location>
        <begin position="1"/>
        <end position="18"/>
    </location>
</feature>
<evidence type="ECO:0000313" key="3">
    <source>
        <dbReference type="Proteomes" id="UP001530293"/>
    </source>
</evidence>
<accession>A0ABD3MQ32</accession>
<gene>
    <name evidence="2" type="ORF">ACHAWU_003098</name>
</gene>